<evidence type="ECO:0000256" key="1">
    <source>
        <dbReference type="SAM" id="MobiDB-lite"/>
    </source>
</evidence>
<dbReference type="GO" id="GO:0005829">
    <property type="term" value="C:cytosol"/>
    <property type="evidence" value="ECO:0007669"/>
    <property type="project" value="TreeGrafter"/>
</dbReference>
<dbReference type="InterPro" id="IPR019172">
    <property type="entry name" value="Osteopetrosis-assoc_TM_1"/>
</dbReference>
<reference evidence="3 4" key="1">
    <citation type="submission" date="2018-04" db="EMBL/GenBank/DDBJ databases">
        <title>The genome of golden apple snail Pomacea canaliculata provides insight into stress tolerance and invasive adaptation.</title>
        <authorList>
            <person name="Liu C."/>
            <person name="Liu B."/>
            <person name="Ren Y."/>
            <person name="Zhang Y."/>
            <person name="Wang H."/>
            <person name="Li S."/>
            <person name="Jiang F."/>
            <person name="Yin L."/>
            <person name="Zhang G."/>
            <person name="Qian W."/>
            <person name="Fan W."/>
        </authorList>
    </citation>
    <scope>NUCLEOTIDE SEQUENCE [LARGE SCALE GENOMIC DNA]</scope>
    <source>
        <strain evidence="3">SZHN2017</strain>
        <tissue evidence="3">Muscle</tissue>
    </source>
</reference>
<dbReference type="STRING" id="400727.A0A2T7P527"/>
<keyword evidence="4" id="KW-1185">Reference proteome</keyword>
<dbReference type="PANTHER" id="PTHR15644:SF2">
    <property type="entry name" value="OSTEOPETROSIS-ASSOCIATED TRANSMEMBRANE PROTEIN 1"/>
    <property type="match status" value="1"/>
</dbReference>
<keyword evidence="2" id="KW-0812">Transmembrane</keyword>
<name>A0A2T7P527_POMCA</name>
<comment type="caution">
    <text evidence="3">The sequence shown here is derived from an EMBL/GenBank/DDBJ whole genome shotgun (WGS) entry which is preliminary data.</text>
</comment>
<gene>
    <name evidence="3" type="ORF">C0Q70_11091</name>
</gene>
<dbReference type="Pfam" id="PF09777">
    <property type="entry name" value="OSTMP1"/>
    <property type="match status" value="2"/>
</dbReference>
<feature type="compositionally biased region" description="Low complexity" evidence="1">
    <location>
        <begin position="227"/>
        <end position="242"/>
    </location>
</feature>
<proteinExistence type="predicted"/>
<dbReference type="Proteomes" id="UP000245119">
    <property type="component" value="Linkage Group LG6"/>
</dbReference>
<dbReference type="OrthoDB" id="8021850at2759"/>
<organism evidence="3 4">
    <name type="scientific">Pomacea canaliculata</name>
    <name type="common">Golden apple snail</name>
    <dbReference type="NCBI Taxonomy" id="400727"/>
    <lineage>
        <taxon>Eukaryota</taxon>
        <taxon>Metazoa</taxon>
        <taxon>Spiralia</taxon>
        <taxon>Lophotrochozoa</taxon>
        <taxon>Mollusca</taxon>
        <taxon>Gastropoda</taxon>
        <taxon>Caenogastropoda</taxon>
        <taxon>Architaenioglossa</taxon>
        <taxon>Ampullarioidea</taxon>
        <taxon>Ampullariidae</taxon>
        <taxon>Pomacea</taxon>
    </lineage>
</organism>
<sequence length="242" mass="27693">MEPVNRLRRPVPELGNSSVVDVLFPNSNIFSLITVNSRVLHLISENNVGMEEKNDFCNSSMQNFAQQAAAFTKCLLSYARPFRLCEKCVTDYTLTRHQYQIIQLYLEESGSLPRNTTVCNDCRSLYKRLNSHFETMWSDSDGHVCMDLIDMMNYTRLMWSAKFNCRRPGADATVLIIITVLMAFLTMLLYLVCRFSAEIRKIQIAKTKRMPNKPNYGAIKHGDMENSLSSVPGSLSSHRVRT</sequence>
<dbReference type="EMBL" id="PZQS01000006">
    <property type="protein sequence ID" value="PVD28503.1"/>
    <property type="molecule type" value="Genomic_DNA"/>
</dbReference>
<evidence type="ECO:0000313" key="4">
    <source>
        <dbReference type="Proteomes" id="UP000245119"/>
    </source>
</evidence>
<feature type="transmembrane region" description="Helical" evidence="2">
    <location>
        <begin position="172"/>
        <end position="193"/>
    </location>
</feature>
<dbReference type="AlphaFoldDB" id="A0A2T7P527"/>
<dbReference type="PANTHER" id="PTHR15644">
    <property type="entry name" value="OSTEOPETROSIS ASSOCIATED TRANSMEMBRANE PROTEIN 1"/>
    <property type="match status" value="1"/>
</dbReference>
<keyword evidence="2" id="KW-1133">Transmembrane helix</keyword>
<evidence type="ECO:0000313" key="3">
    <source>
        <dbReference type="EMBL" id="PVD28503.1"/>
    </source>
</evidence>
<evidence type="ECO:0008006" key="5">
    <source>
        <dbReference type="Google" id="ProtNLM"/>
    </source>
</evidence>
<accession>A0A2T7P527</accession>
<evidence type="ECO:0000256" key="2">
    <source>
        <dbReference type="SAM" id="Phobius"/>
    </source>
</evidence>
<keyword evidence="2" id="KW-0472">Membrane</keyword>
<feature type="region of interest" description="Disordered" evidence="1">
    <location>
        <begin position="215"/>
        <end position="242"/>
    </location>
</feature>
<protein>
    <recommendedName>
        <fullName evidence="5">Osteopetrosis-associated transmembrane protein 1</fullName>
    </recommendedName>
</protein>